<dbReference type="AlphaFoldDB" id="A0AAD5TMZ0"/>
<feature type="transmembrane region" description="Helical" evidence="2">
    <location>
        <begin position="222"/>
        <end position="242"/>
    </location>
</feature>
<accession>A0AAD5TMZ0</accession>
<comment type="caution">
    <text evidence="3">The sequence shown here is derived from an EMBL/GenBank/DDBJ whole genome shotgun (WGS) entry which is preliminary data.</text>
</comment>
<evidence type="ECO:0000256" key="1">
    <source>
        <dbReference type="SAM" id="MobiDB-lite"/>
    </source>
</evidence>
<evidence type="ECO:0000313" key="3">
    <source>
        <dbReference type="EMBL" id="KAJ3181499.1"/>
    </source>
</evidence>
<evidence type="ECO:0000256" key="2">
    <source>
        <dbReference type="SAM" id="Phobius"/>
    </source>
</evidence>
<organism evidence="3 4">
    <name type="scientific">Geranomyces variabilis</name>
    <dbReference type="NCBI Taxonomy" id="109894"/>
    <lineage>
        <taxon>Eukaryota</taxon>
        <taxon>Fungi</taxon>
        <taxon>Fungi incertae sedis</taxon>
        <taxon>Chytridiomycota</taxon>
        <taxon>Chytridiomycota incertae sedis</taxon>
        <taxon>Chytridiomycetes</taxon>
        <taxon>Spizellomycetales</taxon>
        <taxon>Powellomycetaceae</taxon>
        <taxon>Geranomyces</taxon>
    </lineage>
</organism>
<feature type="transmembrane region" description="Helical" evidence="2">
    <location>
        <begin position="138"/>
        <end position="159"/>
    </location>
</feature>
<keyword evidence="2" id="KW-0812">Transmembrane</keyword>
<gene>
    <name evidence="3" type="ORF">HDU87_001109</name>
</gene>
<evidence type="ECO:0000313" key="4">
    <source>
        <dbReference type="Proteomes" id="UP001212152"/>
    </source>
</evidence>
<feature type="region of interest" description="Disordered" evidence="1">
    <location>
        <begin position="297"/>
        <end position="390"/>
    </location>
</feature>
<feature type="transmembrane region" description="Helical" evidence="2">
    <location>
        <begin position="171"/>
        <end position="193"/>
    </location>
</feature>
<keyword evidence="2" id="KW-0472">Membrane</keyword>
<proteinExistence type="predicted"/>
<reference evidence="3" key="1">
    <citation type="submission" date="2020-05" db="EMBL/GenBank/DDBJ databases">
        <title>Phylogenomic resolution of chytrid fungi.</title>
        <authorList>
            <person name="Stajich J.E."/>
            <person name="Amses K."/>
            <person name="Simmons R."/>
            <person name="Seto K."/>
            <person name="Myers J."/>
            <person name="Bonds A."/>
            <person name="Quandt C.A."/>
            <person name="Barry K."/>
            <person name="Liu P."/>
            <person name="Grigoriev I."/>
            <person name="Longcore J.E."/>
            <person name="James T.Y."/>
        </authorList>
    </citation>
    <scope>NUCLEOTIDE SEQUENCE</scope>
    <source>
        <strain evidence="3">JEL0379</strain>
    </source>
</reference>
<feature type="transmembrane region" description="Helical" evidence="2">
    <location>
        <begin position="72"/>
        <end position="90"/>
    </location>
</feature>
<feature type="transmembrane region" description="Helical" evidence="2">
    <location>
        <begin position="37"/>
        <end position="60"/>
    </location>
</feature>
<feature type="compositionally biased region" description="Low complexity" evidence="1">
    <location>
        <begin position="326"/>
        <end position="357"/>
    </location>
</feature>
<keyword evidence="2" id="KW-1133">Transmembrane helix</keyword>
<name>A0AAD5TMZ0_9FUNG</name>
<sequence>MDVAAATCLQNPGVQQYVQSAAQDAAAAGFQTGLDSYAGPGLVIGACAPVVLFSALISAVRIRHKSNHRSTLLLLASAANVGDVLNIMYGRTTNPNKLHVRAHYLLLVVFGITKLGLLLCAASYRFSVVLTNTQSRRWIVYPMNTFAVVWTILMVLLGFNDIFTTNRVSRLFWGLATAYPALYIFVAIFVFTLSLQRTEHSIREAAPPTFVRRLMYLRTSNNVLIAVAIACAITLACVTQSLDSTVNLYVLPAQVLLGALWLLAENAFELLTIWQVSLTLDLRHQFLQEQQQQQLGQQHLRQQQQQQRRGGGGGTTPGAAYTHLESSSPTSAPPGSSSSKTMMTTTTPTTTTTPMSPGATACSPPRGGRGLDLDMDMAHSPPRLMQHLHPRRQLRMPGLEDDEEEHTVDFEGGSG</sequence>
<dbReference type="EMBL" id="JADGJQ010000012">
    <property type="protein sequence ID" value="KAJ3181499.1"/>
    <property type="molecule type" value="Genomic_DNA"/>
</dbReference>
<dbReference type="Proteomes" id="UP001212152">
    <property type="component" value="Unassembled WGS sequence"/>
</dbReference>
<feature type="transmembrane region" description="Helical" evidence="2">
    <location>
        <begin position="102"/>
        <end position="126"/>
    </location>
</feature>
<protein>
    <submittedName>
        <fullName evidence="3">Uncharacterized protein</fullName>
    </submittedName>
</protein>
<feature type="compositionally biased region" description="Low complexity" evidence="1">
    <location>
        <begin position="297"/>
        <end position="308"/>
    </location>
</feature>
<keyword evidence="4" id="KW-1185">Reference proteome</keyword>